<evidence type="ECO:0000313" key="2">
    <source>
        <dbReference type="EMBL" id="MBB6457154.1"/>
    </source>
</evidence>
<name>A0A841QFX2_9PROT</name>
<keyword evidence="1" id="KW-1133">Transmembrane helix</keyword>
<gene>
    <name evidence="2" type="ORF">HNR55_001742</name>
</gene>
<sequence>MPFKKTIYFFMVYCAALVVSYLILMRCESYLFGLSIFFVSTILSAMIPAGMFYFVKKYSFIKSSFENFLVAVIGFFVLFTFSVFGPVFIDRSISYHLVFYAVENGAIQENVFQKQFADSVFQKRILDAQMAKFLEKTPEGTYVPTKKAFIFSGIMKLIGKLSGTMDNYDKTKV</sequence>
<reference evidence="2 3" key="1">
    <citation type="submission" date="2020-08" db="EMBL/GenBank/DDBJ databases">
        <title>Genomic Encyclopedia of Type Strains, Phase IV (KMG-IV): sequencing the most valuable type-strain genomes for metagenomic binning, comparative biology and taxonomic classification.</title>
        <authorList>
            <person name="Goeker M."/>
        </authorList>
    </citation>
    <scope>NUCLEOTIDE SEQUENCE [LARGE SCALE GENOMIC DNA]</scope>
    <source>
        <strain evidence="2 3">DSM 4491</strain>
    </source>
</reference>
<dbReference type="AlphaFoldDB" id="A0A841QFX2"/>
<keyword evidence="3" id="KW-1185">Reference proteome</keyword>
<feature type="transmembrane region" description="Helical" evidence="1">
    <location>
        <begin position="7"/>
        <end position="24"/>
    </location>
</feature>
<organism evidence="2 3">
    <name type="scientific">Acetobacter lovaniensis</name>
    <dbReference type="NCBI Taxonomy" id="104100"/>
    <lineage>
        <taxon>Bacteria</taxon>
        <taxon>Pseudomonadati</taxon>
        <taxon>Pseudomonadota</taxon>
        <taxon>Alphaproteobacteria</taxon>
        <taxon>Acetobacterales</taxon>
        <taxon>Acetobacteraceae</taxon>
        <taxon>Acetobacter</taxon>
    </lineage>
</organism>
<dbReference type="EMBL" id="JACHIE010000006">
    <property type="protein sequence ID" value="MBB6457154.1"/>
    <property type="molecule type" value="Genomic_DNA"/>
</dbReference>
<protein>
    <submittedName>
        <fullName evidence="2">Uncharacterized protein</fullName>
    </submittedName>
</protein>
<dbReference type="RefSeq" id="WP_166113524.1">
    <property type="nucleotide sequence ID" value="NZ_BAABDB010000007.1"/>
</dbReference>
<accession>A0A841QFX2</accession>
<evidence type="ECO:0000313" key="3">
    <source>
        <dbReference type="Proteomes" id="UP000578000"/>
    </source>
</evidence>
<keyword evidence="1" id="KW-0472">Membrane</keyword>
<evidence type="ECO:0000256" key="1">
    <source>
        <dbReference type="SAM" id="Phobius"/>
    </source>
</evidence>
<feature type="transmembrane region" description="Helical" evidence="1">
    <location>
        <begin position="30"/>
        <end position="55"/>
    </location>
</feature>
<feature type="transmembrane region" description="Helical" evidence="1">
    <location>
        <begin position="67"/>
        <end position="89"/>
    </location>
</feature>
<comment type="caution">
    <text evidence="2">The sequence shown here is derived from an EMBL/GenBank/DDBJ whole genome shotgun (WGS) entry which is preliminary data.</text>
</comment>
<keyword evidence="1" id="KW-0812">Transmembrane</keyword>
<proteinExistence type="predicted"/>
<dbReference type="Proteomes" id="UP000578000">
    <property type="component" value="Unassembled WGS sequence"/>
</dbReference>